<organism evidence="7 8">
    <name type="scientific">Luteimicrobium album</name>
    <dbReference type="NCBI Taxonomy" id="1054550"/>
    <lineage>
        <taxon>Bacteria</taxon>
        <taxon>Bacillati</taxon>
        <taxon>Actinomycetota</taxon>
        <taxon>Actinomycetes</taxon>
        <taxon>Micrococcales</taxon>
        <taxon>Luteimicrobium</taxon>
    </lineage>
</organism>
<comment type="subcellular location">
    <subcellularLocation>
        <location evidence="1">Cell membrane</location>
        <topology evidence="1">Multi-pass membrane protein</topology>
    </subcellularLocation>
</comment>
<dbReference type="PANTHER" id="PTHR23534:SF1">
    <property type="entry name" value="MAJOR FACILITATOR SUPERFAMILY PROTEIN"/>
    <property type="match status" value="1"/>
</dbReference>
<keyword evidence="8" id="KW-1185">Reference proteome</keyword>
<sequence length="397" mass="39967">MTAQGLAVLGTTVDLTLTGVVGARLAPTRVLATVPFSLIPVAAVVATFVWSRAIGRAGYRRAFAVAPAFAVAAGLVSARAVQLDLFWLFCVGTALVGVYQAGTGYYRYAAAESWPAARARAVSTVLAGGLVAALVGPFLATALAHTTATPYVASYLLVAAAGLAALAWNAFLPRGLAGLGRAPAAVAVPDAATADVARPTAALWRQPVLLGGVGAASLAAFAMMSMMTAGPLAGTDMGHSADQAALAVQLHMVGMYAPGFVVARWIGRFGERRVALLGTAVIVVAGAAAAVSPSMPAFLVAMTAVGVGWNLAFSGGSAMVAASYRPAERGRVQPVAELVTTTAQVAGALSAGALATRSGWPALGLAVALASLAVGSALSRSGRRQRRSRDIRRSAST</sequence>
<feature type="transmembrane region" description="Helical" evidence="5">
    <location>
        <begin position="86"/>
        <end position="109"/>
    </location>
</feature>
<evidence type="ECO:0000256" key="3">
    <source>
        <dbReference type="ARBA" id="ARBA00022989"/>
    </source>
</evidence>
<evidence type="ECO:0000256" key="2">
    <source>
        <dbReference type="ARBA" id="ARBA00022692"/>
    </source>
</evidence>
<dbReference type="Gene3D" id="1.20.1250.20">
    <property type="entry name" value="MFS general substrate transporter like domains"/>
    <property type="match status" value="1"/>
</dbReference>
<feature type="transmembrane region" description="Helical" evidence="5">
    <location>
        <begin position="360"/>
        <end position="379"/>
    </location>
</feature>
<dbReference type="PROSITE" id="PS50850">
    <property type="entry name" value="MFS"/>
    <property type="match status" value="1"/>
</dbReference>
<feature type="transmembrane region" description="Helical" evidence="5">
    <location>
        <begin position="152"/>
        <end position="172"/>
    </location>
</feature>
<comment type="caution">
    <text evidence="7">The sequence shown here is derived from an EMBL/GenBank/DDBJ whole genome shotgun (WGS) entry which is preliminary data.</text>
</comment>
<gene>
    <name evidence="7" type="ORF">GCM10025864_42300</name>
</gene>
<evidence type="ECO:0000259" key="6">
    <source>
        <dbReference type="PROSITE" id="PS50850"/>
    </source>
</evidence>
<keyword evidence="2 5" id="KW-0812">Transmembrane</keyword>
<name>A0ABQ6I6W8_9MICO</name>
<feature type="transmembrane region" description="Helical" evidence="5">
    <location>
        <begin position="334"/>
        <end position="354"/>
    </location>
</feature>
<feature type="transmembrane region" description="Helical" evidence="5">
    <location>
        <begin position="208"/>
        <end position="226"/>
    </location>
</feature>
<protein>
    <submittedName>
        <fullName evidence="7">MFS transporter</fullName>
    </submittedName>
</protein>
<feature type="transmembrane region" description="Helical" evidence="5">
    <location>
        <begin position="121"/>
        <end position="140"/>
    </location>
</feature>
<feature type="transmembrane region" description="Helical" evidence="5">
    <location>
        <begin position="274"/>
        <end position="291"/>
    </location>
</feature>
<dbReference type="PANTHER" id="PTHR23534">
    <property type="entry name" value="MFS PERMEASE"/>
    <property type="match status" value="1"/>
</dbReference>
<evidence type="ECO:0000313" key="7">
    <source>
        <dbReference type="EMBL" id="GMA26471.1"/>
    </source>
</evidence>
<dbReference type="Pfam" id="PF07690">
    <property type="entry name" value="MFS_1"/>
    <property type="match status" value="1"/>
</dbReference>
<dbReference type="InterPro" id="IPR011701">
    <property type="entry name" value="MFS"/>
</dbReference>
<dbReference type="SUPFAM" id="SSF103473">
    <property type="entry name" value="MFS general substrate transporter"/>
    <property type="match status" value="1"/>
</dbReference>
<feature type="domain" description="Major facilitator superfamily (MFS) profile" evidence="6">
    <location>
        <begin position="208"/>
        <end position="397"/>
    </location>
</feature>
<feature type="transmembrane region" description="Helical" evidence="5">
    <location>
        <begin position="246"/>
        <end position="267"/>
    </location>
</feature>
<keyword evidence="4 5" id="KW-0472">Membrane</keyword>
<reference evidence="8" key="1">
    <citation type="journal article" date="2019" name="Int. J. Syst. Evol. Microbiol.">
        <title>The Global Catalogue of Microorganisms (GCM) 10K type strain sequencing project: providing services to taxonomists for standard genome sequencing and annotation.</title>
        <authorList>
            <consortium name="The Broad Institute Genomics Platform"/>
            <consortium name="The Broad Institute Genome Sequencing Center for Infectious Disease"/>
            <person name="Wu L."/>
            <person name="Ma J."/>
        </authorList>
    </citation>
    <scope>NUCLEOTIDE SEQUENCE [LARGE SCALE GENOMIC DNA]</scope>
    <source>
        <strain evidence="8">NBRC 106348</strain>
    </source>
</reference>
<evidence type="ECO:0000256" key="1">
    <source>
        <dbReference type="ARBA" id="ARBA00004651"/>
    </source>
</evidence>
<keyword evidence="3 5" id="KW-1133">Transmembrane helix</keyword>
<feature type="transmembrane region" description="Helical" evidence="5">
    <location>
        <begin position="297"/>
        <end position="322"/>
    </location>
</feature>
<evidence type="ECO:0000256" key="5">
    <source>
        <dbReference type="SAM" id="Phobius"/>
    </source>
</evidence>
<evidence type="ECO:0000256" key="4">
    <source>
        <dbReference type="ARBA" id="ARBA00023136"/>
    </source>
</evidence>
<proteinExistence type="predicted"/>
<feature type="transmembrane region" description="Helical" evidence="5">
    <location>
        <begin position="32"/>
        <end position="50"/>
    </location>
</feature>
<feature type="transmembrane region" description="Helical" evidence="5">
    <location>
        <begin position="62"/>
        <end position="80"/>
    </location>
</feature>
<dbReference type="InterPro" id="IPR020846">
    <property type="entry name" value="MFS_dom"/>
</dbReference>
<dbReference type="Proteomes" id="UP001157091">
    <property type="component" value="Unassembled WGS sequence"/>
</dbReference>
<evidence type="ECO:0000313" key="8">
    <source>
        <dbReference type="Proteomes" id="UP001157091"/>
    </source>
</evidence>
<dbReference type="EMBL" id="BSUK01000001">
    <property type="protein sequence ID" value="GMA26471.1"/>
    <property type="molecule type" value="Genomic_DNA"/>
</dbReference>
<dbReference type="InterPro" id="IPR036259">
    <property type="entry name" value="MFS_trans_sf"/>
</dbReference>
<accession>A0ABQ6I6W8</accession>